<evidence type="ECO:0000313" key="1">
    <source>
        <dbReference type="EMBL" id="KFD62291.1"/>
    </source>
</evidence>
<dbReference type="PANTHER" id="PTHR22955">
    <property type="entry name" value="RETROTRANSPOSON"/>
    <property type="match status" value="1"/>
</dbReference>
<evidence type="ECO:0008006" key="2">
    <source>
        <dbReference type="Google" id="ProtNLM"/>
    </source>
</evidence>
<accession>A0A085MYJ5</accession>
<dbReference type="EMBL" id="KL367598">
    <property type="protein sequence ID" value="KFD62291.1"/>
    <property type="molecule type" value="Genomic_DNA"/>
</dbReference>
<dbReference type="AlphaFoldDB" id="A0A085MYJ5"/>
<proteinExistence type="predicted"/>
<sequence length="183" mass="20495">MGPASDGFTFKVPTGITLGSPGTKRELVSMAAKLDDPQQAECLLTPFTIRVKILFQRTWHNGTAWDETLPEDIATDWLKWRSELSALPSVMLATWLILMKKEDVATRELHVFTDSSEDAYGAVTYLKTITKMGSSSMVIMASKSRLAPLKKLFMPTQLLKKLFMPISSRDMVSTPENTDRPRP</sequence>
<reference evidence="1" key="1">
    <citation type="journal article" date="2014" name="Nat. Genet.">
        <title>Genome and transcriptome of the porcine whipworm Trichuris suis.</title>
        <authorList>
            <person name="Jex A.R."/>
            <person name="Nejsum P."/>
            <person name="Schwarz E.M."/>
            <person name="Hu L."/>
            <person name="Young N.D."/>
            <person name="Hall R.S."/>
            <person name="Korhonen P.K."/>
            <person name="Liao S."/>
            <person name="Thamsborg S."/>
            <person name="Xia J."/>
            <person name="Xu P."/>
            <person name="Wang S."/>
            <person name="Scheerlinck J.P."/>
            <person name="Hofmann A."/>
            <person name="Sternberg P.W."/>
            <person name="Wang J."/>
            <person name="Gasser R.B."/>
        </authorList>
    </citation>
    <scope>NUCLEOTIDE SEQUENCE [LARGE SCALE GENOMIC DNA]</scope>
    <source>
        <strain evidence="1">DCEP-RM93F</strain>
    </source>
</reference>
<organism evidence="1">
    <name type="scientific">Trichuris suis</name>
    <name type="common">pig whipworm</name>
    <dbReference type="NCBI Taxonomy" id="68888"/>
    <lineage>
        <taxon>Eukaryota</taxon>
        <taxon>Metazoa</taxon>
        <taxon>Ecdysozoa</taxon>
        <taxon>Nematoda</taxon>
        <taxon>Enoplea</taxon>
        <taxon>Dorylaimia</taxon>
        <taxon>Trichinellida</taxon>
        <taxon>Trichuridae</taxon>
        <taxon>Trichuris</taxon>
    </lineage>
</organism>
<dbReference type="InterPro" id="IPR008042">
    <property type="entry name" value="Retrotrans_Pao"/>
</dbReference>
<dbReference type="Proteomes" id="UP000030758">
    <property type="component" value="Unassembled WGS sequence"/>
</dbReference>
<protein>
    <recommendedName>
        <fullName evidence="2">Pao retrotransposon peptidase</fullName>
    </recommendedName>
</protein>
<name>A0A085MYJ5_9BILA</name>
<dbReference type="PANTHER" id="PTHR22955:SF66">
    <property type="entry name" value="INTEGRASE CATALYTIC DOMAIN-CONTAINING PROTEIN"/>
    <property type="match status" value="1"/>
</dbReference>
<gene>
    <name evidence="1" type="ORF">M514_25526</name>
</gene>
<dbReference type="Pfam" id="PF05380">
    <property type="entry name" value="Peptidase_A17"/>
    <property type="match status" value="1"/>
</dbReference>